<keyword evidence="2" id="KW-0812">Transmembrane</keyword>
<evidence type="ECO:0000313" key="5">
    <source>
        <dbReference type="EMBL" id="OMO64594.1"/>
    </source>
</evidence>
<keyword evidence="2" id="KW-1133">Transmembrane helix</keyword>
<evidence type="ECO:0000313" key="6">
    <source>
        <dbReference type="Proteomes" id="UP000188268"/>
    </source>
</evidence>
<feature type="region of interest" description="Disordered" evidence="1">
    <location>
        <begin position="37"/>
        <end position="182"/>
    </location>
</feature>
<feature type="signal peptide" evidence="3">
    <location>
        <begin position="1"/>
        <end position="22"/>
    </location>
</feature>
<accession>A0A1R3H2M8</accession>
<gene>
    <name evidence="5" type="ORF">CCACVL1_21654</name>
</gene>
<feature type="compositionally biased region" description="Basic and acidic residues" evidence="1">
    <location>
        <begin position="57"/>
        <end position="69"/>
    </location>
</feature>
<keyword evidence="6" id="KW-1185">Reference proteome</keyword>
<reference evidence="5 6" key="1">
    <citation type="submission" date="2013-09" db="EMBL/GenBank/DDBJ databases">
        <title>Corchorus capsularis genome sequencing.</title>
        <authorList>
            <person name="Alam M."/>
            <person name="Haque M.S."/>
            <person name="Islam M.S."/>
            <person name="Emdad E.M."/>
            <person name="Islam M.M."/>
            <person name="Ahmed B."/>
            <person name="Halim A."/>
            <person name="Hossen Q.M.M."/>
            <person name="Hossain M.Z."/>
            <person name="Ahmed R."/>
            <person name="Khan M.M."/>
            <person name="Islam R."/>
            <person name="Rashid M.M."/>
            <person name="Khan S.A."/>
            <person name="Rahman M.S."/>
            <person name="Alam M."/>
        </authorList>
    </citation>
    <scope>NUCLEOTIDE SEQUENCE [LARGE SCALE GENOMIC DNA]</scope>
    <source>
        <strain evidence="6">cv. CVL-1</strain>
        <tissue evidence="5">Whole seedling</tissue>
    </source>
</reference>
<organism evidence="5 6">
    <name type="scientific">Corchorus capsularis</name>
    <name type="common">Jute</name>
    <dbReference type="NCBI Taxonomy" id="210143"/>
    <lineage>
        <taxon>Eukaryota</taxon>
        <taxon>Viridiplantae</taxon>
        <taxon>Streptophyta</taxon>
        <taxon>Embryophyta</taxon>
        <taxon>Tracheophyta</taxon>
        <taxon>Spermatophyta</taxon>
        <taxon>Magnoliopsida</taxon>
        <taxon>eudicotyledons</taxon>
        <taxon>Gunneridae</taxon>
        <taxon>Pentapetalae</taxon>
        <taxon>rosids</taxon>
        <taxon>malvids</taxon>
        <taxon>Malvales</taxon>
        <taxon>Malvaceae</taxon>
        <taxon>Grewioideae</taxon>
        <taxon>Apeibeae</taxon>
        <taxon>Corchorus</taxon>
    </lineage>
</organism>
<dbReference type="OrthoDB" id="785602at2759"/>
<evidence type="ECO:0000256" key="2">
    <source>
        <dbReference type="SAM" id="Phobius"/>
    </source>
</evidence>
<evidence type="ECO:0000256" key="1">
    <source>
        <dbReference type="SAM" id="MobiDB-lite"/>
    </source>
</evidence>
<keyword evidence="2" id="KW-0472">Membrane</keyword>
<feature type="region of interest" description="Disordered" evidence="1">
    <location>
        <begin position="366"/>
        <end position="419"/>
    </location>
</feature>
<name>A0A1R3H2M8_COCAP</name>
<dbReference type="InterPro" id="IPR055780">
    <property type="entry name" value="DUF7356"/>
</dbReference>
<feature type="compositionally biased region" description="Basic and acidic residues" evidence="1">
    <location>
        <begin position="154"/>
        <end position="174"/>
    </location>
</feature>
<feature type="domain" description="DUF7356" evidence="4">
    <location>
        <begin position="175"/>
        <end position="298"/>
    </location>
</feature>
<feature type="compositionally biased region" description="Polar residues" evidence="1">
    <location>
        <begin position="398"/>
        <end position="407"/>
    </location>
</feature>
<feature type="transmembrane region" description="Helical" evidence="2">
    <location>
        <begin position="320"/>
        <end position="338"/>
    </location>
</feature>
<proteinExistence type="predicted"/>
<dbReference type="Gramene" id="OMO64594">
    <property type="protein sequence ID" value="OMO64594"/>
    <property type="gene ID" value="CCACVL1_21654"/>
</dbReference>
<feature type="compositionally biased region" description="Low complexity" evidence="1">
    <location>
        <begin position="144"/>
        <end position="153"/>
    </location>
</feature>
<evidence type="ECO:0000256" key="3">
    <source>
        <dbReference type="SAM" id="SignalP"/>
    </source>
</evidence>
<dbReference type="OMA" id="RDGWEND"/>
<dbReference type="PANTHER" id="PTHR34200:SF2">
    <property type="entry name" value="TRANSMEMBRANE PROTEIN"/>
    <property type="match status" value="1"/>
</dbReference>
<feature type="compositionally biased region" description="Acidic residues" evidence="1">
    <location>
        <begin position="366"/>
        <end position="383"/>
    </location>
</feature>
<feature type="compositionally biased region" description="Low complexity" evidence="1">
    <location>
        <begin position="43"/>
        <end position="56"/>
    </location>
</feature>
<feature type="compositionally biased region" description="Basic and acidic residues" evidence="1">
    <location>
        <begin position="86"/>
        <end position="100"/>
    </location>
</feature>
<dbReference type="Proteomes" id="UP000188268">
    <property type="component" value="Unassembled WGS sequence"/>
</dbReference>
<protein>
    <recommendedName>
        <fullName evidence="4">DUF7356 domain-containing protein</fullName>
    </recommendedName>
</protein>
<dbReference type="AlphaFoldDB" id="A0A1R3H2M8"/>
<feature type="compositionally biased region" description="Low complexity" evidence="1">
    <location>
        <begin position="113"/>
        <end position="127"/>
    </location>
</feature>
<feature type="chain" id="PRO_5013317540" description="DUF7356 domain-containing protein" evidence="3">
    <location>
        <begin position="23"/>
        <end position="419"/>
    </location>
</feature>
<evidence type="ECO:0000259" key="4">
    <source>
        <dbReference type="Pfam" id="PF24053"/>
    </source>
</evidence>
<sequence>MDTSTITITIFLIIIFADVSNASSFWKLRYLADESPTKDNTTAAAPPNSSSPSASPGEKKLDPKADSPSKVDLNSLNKTDSSTPPPEEKKDSKPSAEPEKVSPPPQKETNGGSNSSSSSSSSSNSNNDKPMKDTEKKKKNADSGTNTNNTETGKGVETKEEKKKEEKTNGDESGSKSGTAETCDGVANSCSDGNFLHACIKDFGTAIYGHAWAIYVQIIKYAGLSGAIQWSSELVVLVQNIGENPLSVSLSGLSDESKELSVSKHGSEKVNISLTVIKSSKLVLSAGKGDCELLVNPSVSEGNFIFNLPSYDTLVTPVNGAYFLIVTVVIFGGSWACCMCRRRRRHDGIPYQELEMGLPESMAADEAETAEGWDQGWDDDWDEDKAVKSPAARHVPNISANGLTARSSNRDGWENDWDD</sequence>
<dbReference type="PANTHER" id="PTHR34200">
    <property type="entry name" value="DENTIN SIALOPHOSPHOPROTEIN-LIKE ISOFORM X1"/>
    <property type="match status" value="1"/>
</dbReference>
<dbReference type="Pfam" id="PF24053">
    <property type="entry name" value="DUF7356"/>
    <property type="match status" value="1"/>
</dbReference>
<comment type="caution">
    <text evidence="5">The sequence shown here is derived from an EMBL/GenBank/DDBJ whole genome shotgun (WGS) entry which is preliminary data.</text>
</comment>
<keyword evidence="3" id="KW-0732">Signal</keyword>
<dbReference type="EMBL" id="AWWV01012767">
    <property type="protein sequence ID" value="OMO64594.1"/>
    <property type="molecule type" value="Genomic_DNA"/>
</dbReference>